<dbReference type="InterPro" id="IPR050360">
    <property type="entry name" value="MFS_Sugar_Transporters"/>
</dbReference>
<dbReference type="Proteomes" id="UP001590951">
    <property type="component" value="Unassembled WGS sequence"/>
</dbReference>
<comment type="caution">
    <text evidence="7">The sequence shown here is derived from an EMBL/GenBank/DDBJ whole genome shotgun (WGS) entry which is preliminary data.</text>
</comment>
<comment type="similarity">
    <text evidence="2">Belongs to the major facilitator superfamily. Sugar transporter (TC 2.A.1.1) family.</text>
</comment>
<evidence type="ECO:0000256" key="1">
    <source>
        <dbReference type="ARBA" id="ARBA00004141"/>
    </source>
</evidence>
<dbReference type="InterPro" id="IPR005828">
    <property type="entry name" value="MFS_sugar_transport-like"/>
</dbReference>
<evidence type="ECO:0000313" key="8">
    <source>
        <dbReference type="Proteomes" id="UP001590951"/>
    </source>
</evidence>
<sequence length="125" mass="13525">MAIGIIWKIFSSKQLNIAIQAFSLIAIFFKGYDQGVMGGVNASPDYVTTVGIGLPNGTFTNTTHQSGIVSIYYLGTIVGAFVGGWAADRIGRINGLFCAASGHLFSDRRCSSDRNSEFEVHTRRQ</sequence>
<dbReference type="InterPro" id="IPR036259">
    <property type="entry name" value="MFS_trans_sf"/>
</dbReference>
<keyword evidence="3" id="KW-0812">Transmembrane</keyword>
<dbReference type="Gene3D" id="1.20.1250.20">
    <property type="entry name" value="MFS general substrate transporter like domains"/>
    <property type="match status" value="1"/>
</dbReference>
<evidence type="ECO:0000259" key="6">
    <source>
        <dbReference type="PROSITE" id="PS50850"/>
    </source>
</evidence>
<comment type="subcellular location">
    <subcellularLocation>
        <location evidence="1">Membrane</location>
        <topology evidence="1">Multi-pass membrane protein</topology>
    </subcellularLocation>
</comment>
<dbReference type="InterPro" id="IPR020846">
    <property type="entry name" value="MFS_dom"/>
</dbReference>
<dbReference type="PROSITE" id="PS50850">
    <property type="entry name" value="MFS"/>
    <property type="match status" value="1"/>
</dbReference>
<gene>
    <name evidence="7" type="ORF">ABVK25_007425</name>
</gene>
<dbReference type="PANTHER" id="PTHR48022:SF44">
    <property type="entry name" value="SUGAR TRANSPORTER, PUTATIVE (AFU_ORTHOLOGUE AFUA_4G14610)-RELATED"/>
    <property type="match status" value="1"/>
</dbReference>
<protein>
    <recommendedName>
        <fullName evidence="6">Major facilitator superfamily (MFS) profile domain-containing protein</fullName>
    </recommendedName>
</protein>
<evidence type="ECO:0000256" key="3">
    <source>
        <dbReference type="ARBA" id="ARBA00022692"/>
    </source>
</evidence>
<evidence type="ECO:0000313" key="7">
    <source>
        <dbReference type="EMBL" id="KAL2052266.1"/>
    </source>
</evidence>
<keyword evidence="5" id="KW-0472">Membrane</keyword>
<keyword evidence="8" id="KW-1185">Reference proteome</keyword>
<dbReference type="EMBL" id="JBHFEH010000028">
    <property type="protein sequence ID" value="KAL2052266.1"/>
    <property type="molecule type" value="Genomic_DNA"/>
</dbReference>
<reference evidence="7 8" key="1">
    <citation type="submission" date="2024-09" db="EMBL/GenBank/DDBJ databases">
        <title>Rethinking Asexuality: The Enigmatic Case of Functional Sexual Genes in Lepraria (Stereocaulaceae).</title>
        <authorList>
            <person name="Doellman M."/>
            <person name="Sun Y."/>
            <person name="Barcenas-Pena A."/>
            <person name="Lumbsch H.T."/>
            <person name="Grewe F."/>
        </authorList>
    </citation>
    <scope>NUCLEOTIDE SEQUENCE [LARGE SCALE GENOMIC DNA]</scope>
    <source>
        <strain evidence="7 8">Grewe 0041</strain>
    </source>
</reference>
<organism evidence="7 8">
    <name type="scientific">Lepraria finkii</name>
    <dbReference type="NCBI Taxonomy" id="1340010"/>
    <lineage>
        <taxon>Eukaryota</taxon>
        <taxon>Fungi</taxon>
        <taxon>Dikarya</taxon>
        <taxon>Ascomycota</taxon>
        <taxon>Pezizomycotina</taxon>
        <taxon>Lecanoromycetes</taxon>
        <taxon>OSLEUM clade</taxon>
        <taxon>Lecanoromycetidae</taxon>
        <taxon>Lecanorales</taxon>
        <taxon>Lecanorineae</taxon>
        <taxon>Stereocaulaceae</taxon>
        <taxon>Lepraria</taxon>
    </lineage>
</organism>
<name>A0ABR4B5D3_9LECA</name>
<evidence type="ECO:0000256" key="2">
    <source>
        <dbReference type="ARBA" id="ARBA00010992"/>
    </source>
</evidence>
<proteinExistence type="inferred from homology"/>
<keyword evidence="4" id="KW-1133">Transmembrane helix</keyword>
<feature type="domain" description="Major facilitator superfamily (MFS) profile" evidence="6">
    <location>
        <begin position="19"/>
        <end position="125"/>
    </location>
</feature>
<evidence type="ECO:0000256" key="4">
    <source>
        <dbReference type="ARBA" id="ARBA00022989"/>
    </source>
</evidence>
<dbReference type="SUPFAM" id="SSF103473">
    <property type="entry name" value="MFS general substrate transporter"/>
    <property type="match status" value="1"/>
</dbReference>
<dbReference type="PANTHER" id="PTHR48022">
    <property type="entry name" value="PLASTIDIC GLUCOSE TRANSPORTER 4"/>
    <property type="match status" value="1"/>
</dbReference>
<evidence type="ECO:0000256" key="5">
    <source>
        <dbReference type="ARBA" id="ARBA00023136"/>
    </source>
</evidence>
<accession>A0ABR4B5D3</accession>
<dbReference type="Pfam" id="PF00083">
    <property type="entry name" value="Sugar_tr"/>
    <property type="match status" value="1"/>
</dbReference>